<dbReference type="EMBL" id="BMGD01000006">
    <property type="protein sequence ID" value="GGB74310.1"/>
    <property type="molecule type" value="Genomic_DNA"/>
</dbReference>
<evidence type="ECO:0000256" key="4">
    <source>
        <dbReference type="ARBA" id="ARBA00023143"/>
    </source>
</evidence>
<comment type="function">
    <text evidence="5 6">Structural component of flagellum, the bacterial motility apparatus. Part of the rod structure of flagellar basal body.</text>
</comment>
<name>A0ABQ1JR71_9SPHN</name>
<evidence type="ECO:0000256" key="3">
    <source>
        <dbReference type="ARBA" id="ARBA00014376"/>
    </source>
</evidence>
<evidence type="ECO:0000256" key="1">
    <source>
        <dbReference type="ARBA" id="ARBA00004117"/>
    </source>
</evidence>
<comment type="similarity">
    <text evidence="2 6">Belongs to the flagella basal body rod proteins family.</text>
</comment>
<comment type="caution">
    <text evidence="8">The sequence shown here is derived from an EMBL/GenBank/DDBJ whole genome shotgun (WGS) entry which is preliminary data.</text>
</comment>
<sequence>MSETVPPLMRGISQAMGHLSRRQHVIAQNIANSDTPGFKAREMEAPSFAYMVDAGGAPHVSRPQVQLTGGMKALGASQQTAAGIIPDEDVTETKPDGNNVTLEEQVMKLGAIQAEFAALTNLYRKQMQLMKTAVGKNGGG</sequence>
<evidence type="ECO:0000313" key="8">
    <source>
        <dbReference type="EMBL" id="GGB74310.1"/>
    </source>
</evidence>
<evidence type="ECO:0000259" key="7">
    <source>
        <dbReference type="Pfam" id="PF00460"/>
    </source>
</evidence>
<proteinExistence type="inferred from homology"/>
<accession>A0ABQ1JR71</accession>
<keyword evidence="8" id="KW-0966">Cell projection</keyword>
<reference evidence="9" key="1">
    <citation type="journal article" date="2019" name="Int. J. Syst. Evol. Microbiol.">
        <title>The Global Catalogue of Microorganisms (GCM) 10K type strain sequencing project: providing services to taxonomists for standard genome sequencing and annotation.</title>
        <authorList>
            <consortium name="The Broad Institute Genomics Platform"/>
            <consortium name="The Broad Institute Genome Sequencing Center for Infectious Disease"/>
            <person name="Wu L."/>
            <person name="Ma J."/>
        </authorList>
    </citation>
    <scope>NUCLEOTIDE SEQUENCE [LARGE SCALE GENOMIC DNA]</scope>
    <source>
        <strain evidence="9">CGMCC 1.12851</strain>
    </source>
</reference>
<keyword evidence="8" id="KW-0969">Cilium</keyword>
<feature type="domain" description="Flagellar basal body rod protein N-terminal" evidence="7">
    <location>
        <begin position="15"/>
        <end position="39"/>
    </location>
</feature>
<evidence type="ECO:0000313" key="9">
    <source>
        <dbReference type="Proteomes" id="UP000614261"/>
    </source>
</evidence>
<dbReference type="InterPro" id="IPR006300">
    <property type="entry name" value="FlgB"/>
</dbReference>
<keyword evidence="4 6" id="KW-0975">Bacterial flagellum</keyword>
<gene>
    <name evidence="8" type="primary">flgB</name>
    <name evidence="8" type="ORF">GCM10010833_31900</name>
</gene>
<evidence type="ECO:0000256" key="5">
    <source>
        <dbReference type="ARBA" id="ARBA00024934"/>
    </source>
</evidence>
<keyword evidence="8" id="KW-0282">Flagellum</keyword>
<dbReference type="InterPro" id="IPR001444">
    <property type="entry name" value="Flag_bb_rod_N"/>
</dbReference>
<evidence type="ECO:0000256" key="6">
    <source>
        <dbReference type="PIRNR" id="PIRNR002889"/>
    </source>
</evidence>
<evidence type="ECO:0000256" key="2">
    <source>
        <dbReference type="ARBA" id="ARBA00009677"/>
    </source>
</evidence>
<comment type="subcellular location">
    <subcellularLocation>
        <location evidence="1 6">Bacterial flagellum basal body</location>
    </subcellularLocation>
</comment>
<dbReference type="PIRSF" id="PIRSF002889">
    <property type="entry name" value="Rod_FlgB"/>
    <property type="match status" value="1"/>
</dbReference>
<comment type="subunit">
    <text evidence="6">The basal body constitutes a major portion of the flagellar organelle and consists of a number of rings mounted on a central rod.</text>
</comment>
<dbReference type="Proteomes" id="UP000614261">
    <property type="component" value="Unassembled WGS sequence"/>
</dbReference>
<dbReference type="Pfam" id="PF00460">
    <property type="entry name" value="Flg_bb_rod"/>
    <property type="match status" value="1"/>
</dbReference>
<keyword evidence="9" id="KW-1185">Reference proteome</keyword>
<protein>
    <recommendedName>
        <fullName evidence="3 6">Flagellar basal body rod protein FlgB</fullName>
    </recommendedName>
</protein>
<dbReference type="RefSeq" id="WP_229737092.1">
    <property type="nucleotide sequence ID" value="NZ_BMGD01000006.1"/>
</dbReference>
<organism evidence="8 9">
    <name type="scientific">Blastomonas aquatica</name>
    <dbReference type="NCBI Taxonomy" id="1510276"/>
    <lineage>
        <taxon>Bacteria</taxon>
        <taxon>Pseudomonadati</taxon>
        <taxon>Pseudomonadota</taxon>
        <taxon>Alphaproteobacteria</taxon>
        <taxon>Sphingomonadales</taxon>
        <taxon>Sphingomonadaceae</taxon>
        <taxon>Blastomonas</taxon>
    </lineage>
</organism>